<accession>A0A2U1UXK3</accession>
<dbReference type="EMBL" id="PDOA01000065">
    <property type="protein sequence ID" value="PWC26301.1"/>
    <property type="molecule type" value="Genomic_DNA"/>
</dbReference>
<gene>
    <name evidence="1" type="ORF">CR165_24000</name>
</gene>
<comment type="caution">
    <text evidence="1">The sequence shown here is derived from an EMBL/GenBank/DDBJ whole genome shotgun (WGS) entry which is preliminary data.</text>
</comment>
<name>A0A2U1UXK3_9PROT</name>
<proteinExistence type="predicted"/>
<evidence type="ECO:0000313" key="2">
    <source>
        <dbReference type="Proteomes" id="UP000245048"/>
    </source>
</evidence>
<organism evidence="1 2">
    <name type="scientific">Teichococcus aestuarii</name>
    <dbReference type="NCBI Taxonomy" id="568898"/>
    <lineage>
        <taxon>Bacteria</taxon>
        <taxon>Pseudomonadati</taxon>
        <taxon>Pseudomonadota</taxon>
        <taxon>Alphaproteobacteria</taxon>
        <taxon>Acetobacterales</taxon>
        <taxon>Roseomonadaceae</taxon>
        <taxon>Roseomonas</taxon>
    </lineage>
</organism>
<dbReference type="AlphaFoldDB" id="A0A2U1UXK3"/>
<evidence type="ECO:0008006" key="3">
    <source>
        <dbReference type="Google" id="ProtNLM"/>
    </source>
</evidence>
<dbReference type="RefSeq" id="WP_109519414.1">
    <property type="nucleotide sequence ID" value="NZ_PDOA01000065.1"/>
</dbReference>
<sequence length="292" mass="32867">MSRSLVIARVGRKSLHRCWTDAGKPRDWDLYLCPYEEIGPQEDLDCQIGDVIPGPKWTGLTKLLNAWPGWRDYDQIWLPDDDILARQDAITDMFEVGRALDFHLFAPALHETSHYAHFIAMRNASFFARRAGFVEIMVPCFRRATLEELLPTFALSTTGWGFGLDSAWPKILGYEHVGIIDGVTVVHTRPVGGFRDADLSRRVMQESDDILAKFECGQRMVTFAGIGPDLREASLTPEELLVELVRGWQYLFDGCPNALRWLFDQQQCLFSASPYPVSGLPTSPGSRAKSGS</sequence>
<dbReference type="Proteomes" id="UP000245048">
    <property type="component" value="Unassembled WGS sequence"/>
</dbReference>
<keyword evidence="2" id="KW-1185">Reference proteome</keyword>
<reference evidence="2" key="1">
    <citation type="submission" date="2017-10" db="EMBL/GenBank/DDBJ databases">
        <authorList>
            <person name="Toshchakov S.V."/>
            <person name="Goeva M.A."/>
        </authorList>
    </citation>
    <scope>NUCLEOTIDE SEQUENCE [LARGE SCALE GENOMIC DNA]</scope>
    <source>
        <strain evidence="2">JR1/69-1-13</strain>
    </source>
</reference>
<dbReference type="OrthoDB" id="3760154at2"/>
<evidence type="ECO:0000313" key="1">
    <source>
        <dbReference type="EMBL" id="PWC26301.1"/>
    </source>
</evidence>
<protein>
    <recommendedName>
        <fullName evidence="3">DUF707 domain-containing protein</fullName>
    </recommendedName>
</protein>